<keyword evidence="3" id="KW-1185">Reference proteome</keyword>
<protein>
    <submittedName>
        <fullName evidence="2">Uncharacterized protein</fullName>
    </submittedName>
</protein>
<proteinExistence type="predicted"/>
<reference evidence="3" key="1">
    <citation type="journal article" date="2021" name="BMC Genomics">
        <title>Chromosome-level genome assembly and manually-curated proteome of model necrotroph Parastagonospora nodorum Sn15 reveals a genome-wide trove of candidate effector homologs, and redundancy of virulence-related functions within an accessory chromosome.</title>
        <authorList>
            <person name="Bertazzoni S."/>
            <person name="Jones D.A.B."/>
            <person name="Phan H.T."/>
            <person name="Tan K.-C."/>
            <person name="Hane J.K."/>
        </authorList>
    </citation>
    <scope>NUCLEOTIDE SEQUENCE [LARGE SCALE GENOMIC DNA]</scope>
    <source>
        <strain evidence="3">SN15 / ATCC MYA-4574 / FGSC 10173)</strain>
    </source>
</reference>
<gene>
    <name evidence="2" type="ORF">JI435_407690</name>
</gene>
<keyword evidence="1" id="KW-0472">Membrane</keyword>
<evidence type="ECO:0000256" key="1">
    <source>
        <dbReference type="SAM" id="Phobius"/>
    </source>
</evidence>
<keyword evidence="1" id="KW-0812">Transmembrane</keyword>
<dbReference type="Proteomes" id="UP000663193">
    <property type="component" value="Chromosome 5"/>
</dbReference>
<keyword evidence="1" id="KW-1133">Transmembrane helix</keyword>
<evidence type="ECO:0000313" key="3">
    <source>
        <dbReference type="Proteomes" id="UP000663193"/>
    </source>
</evidence>
<dbReference type="AlphaFoldDB" id="A0A7U2I0S5"/>
<dbReference type="EMBL" id="CP069027">
    <property type="protein sequence ID" value="QRC95626.1"/>
    <property type="molecule type" value="Genomic_DNA"/>
</dbReference>
<sequence length="54" mass="6101">MFVSQYQKTYSLPTVPVCSASASSAMCIRLSLKRHNKSRYAKTACCKRNQCQQP</sequence>
<feature type="transmembrane region" description="Helical" evidence="1">
    <location>
        <begin position="12"/>
        <end position="32"/>
    </location>
</feature>
<evidence type="ECO:0000313" key="2">
    <source>
        <dbReference type="EMBL" id="QRC95626.1"/>
    </source>
</evidence>
<organism evidence="2 3">
    <name type="scientific">Phaeosphaeria nodorum (strain SN15 / ATCC MYA-4574 / FGSC 10173)</name>
    <name type="common">Glume blotch fungus</name>
    <name type="synonym">Parastagonospora nodorum</name>
    <dbReference type="NCBI Taxonomy" id="321614"/>
    <lineage>
        <taxon>Eukaryota</taxon>
        <taxon>Fungi</taxon>
        <taxon>Dikarya</taxon>
        <taxon>Ascomycota</taxon>
        <taxon>Pezizomycotina</taxon>
        <taxon>Dothideomycetes</taxon>
        <taxon>Pleosporomycetidae</taxon>
        <taxon>Pleosporales</taxon>
        <taxon>Pleosporineae</taxon>
        <taxon>Phaeosphaeriaceae</taxon>
        <taxon>Parastagonospora</taxon>
    </lineage>
</organism>
<dbReference type="VEuPathDB" id="FungiDB:JI435_407690"/>
<name>A0A7U2I0S5_PHANO</name>
<accession>A0A7U2I0S5</accession>